<evidence type="ECO:0000259" key="2">
    <source>
        <dbReference type="Pfam" id="PF12697"/>
    </source>
</evidence>
<dbReference type="InterPro" id="IPR029058">
    <property type="entry name" value="AB_hydrolase_fold"/>
</dbReference>
<dbReference type="GO" id="GO:0016020">
    <property type="term" value="C:membrane"/>
    <property type="evidence" value="ECO:0007669"/>
    <property type="project" value="TreeGrafter"/>
</dbReference>
<sequence length="264" mass="27601">MFRYSGHDGWPLSASTVGNAGPDVVLMHGGGPDHRSLLPLADRLADRCRVVLPDVRGYGMSRCADPARHTWARYAEDVVALLDHLGTERAVVGGTGLGATVAARALLARPDRFTAGILISVEDIEDDAAKRAETAMMDAFAATVTAAGIEAAWAPILPELAPVIETLVREAIPRSDPASIAAAAAIGRDRSFRSPAELAAIAAPVLLFPGIDQRHPTALARELARILPDARLGPGFGAEMRTADDLADAVAPAIREFLAAVPAG</sequence>
<dbReference type="GO" id="GO:0016787">
    <property type="term" value="F:hydrolase activity"/>
    <property type="evidence" value="ECO:0007669"/>
    <property type="project" value="UniProtKB-KW"/>
</dbReference>
<dbReference type="EMBL" id="QQAZ01000006">
    <property type="protein sequence ID" value="RDI49997.1"/>
    <property type="molecule type" value="Genomic_DNA"/>
</dbReference>
<dbReference type="AlphaFoldDB" id="A0A370H2D7"/>
<comment type="caution">
    <text evidence="3">The sequence shown here is derived from an EMBL/GenBank/DDBJ whole genome shotgun (WGS) entry which is preliminary data.</text>
</comment>
<dbReference type="PANTHER" id="PTHR43798">
    <property type="entry name" value="MONOACYLGLYCEROL LIPASE"/>
    <property type="match status" value="1"/>
</dbReference>
<organism evidence="3 4">
    <name type="scientific">Nocardia mexicana</name>
    <dbReference type="NCBI Taxonomy" id="279262"/>
    <lineage>
        <taxon>Bacteria</taxon>
        <taxon>Bacillati</taxon>
        <taxon>Actinomycetota</taxon>
        <taxon>Actinomycetes</taxon>
        <taxon>Mycobacteriales</taxon>
        <taxon>Nocardiaceae</taxon>
        <taxon>Nocardia</taxon>
    </lineage>
</organism>
<proteinExistence type="predicted"/>
<dbReference type="InterPro" id="IPR050266">
    <property type="entry name" value="AB_hydrolase_sf"/>
</dbReference>
<evidence type="ECO:0000313" key="3">
    <source>
        <dbReference type="EMBL" id="RDI49997.1"/>
    </source>
</evidence>
<dbReference type="STRING" id="1210089.GCA_001613165_05250"/>
<evidence type="ECO:0000256" key="1">
    <source>
        <dbReference type="ARBA" id="ARBA00022801"/>
    </source>
</evidence>
<feature type="domain" description="AB hydrolase-1" evidence="2">
    <location>
        <begin position="24"/>
        <end position="232"/>
    </location>
</feature>
<evidence type="ECO:0000313" key="4">
    <source>
        <dbReference type="Proteomes" id="UP000255355"/>
    </source>
</evidence>
<accession>A0A370H2D7</accession>
<reference evidence="3 4" key="1">
    <citation type="submission" date="2018-07" db="EMBL/GenBank/DDBJ databases">
        <title>Genomic Encyclopedia of Type Strains, Phase IV (KMG-IV): sequencing the most valuable type-strain genomes for metagenomic binning, comparative biology and taxonomic classification.</title>
        <authorList>
            <person name="Goeker M."/>
        </authorList>
    </citation>
    <scope>NUCLEOTIDE SEQUENCE [LARGE SCALE GENOMIC DNA]</scope>
    <source>
        <strain evidence="3 4">DSM 44952</strain>
    </source>
</reference>
<dbReference type="SUPFAM" id="SSF53474">
    <property type="entry name" value="alpha/beta-Hydrolases"/>
    <property type="match status" value="1"/>
</dbReference>
<name>A0A370H2D7_9NOCA</name>
<dbReference type="RefSeq" id="WP_068024914.1">
    <property type="nucleotide sequence ID" value="NZ_QQAZ01000006.1"/>
</dbReference>
<dbReference type="Pfam" id="PF12697">
    <property type="entry name" value="Abhydrolase_6"/>
    <property type="match status" value="1"/>
</dbReference>
<gene>
    <name evidence="3" type="ORF">DFR68_106435</name>
</gene>
<protein>
    <submittedName>
        <fullName evidence="3">Pimeloyl-ACP methyl ester carboxylesterase</fullName>
    </submittedName>
</protein>
<dbReference type="PANTHER" id="PTHR43798:SF31">
    <property type="entry name" value="AB HYDROLASE SUPERFAMILY PROTEIN YCLE"/>
    <property type="match status" value="1"/>
</dbReference>
<dbReference type="Gene3D" id="3.40.50.1820">
    <property type="entry name" value="alpha/beta hydrolase"/>
    <property type="match status" value="1"/>
</dbReference>
<keyword evidence="4" id="KW-1185">Reference proteome</keyword>
<dbReference type="InterPro" id="IPR000073">
    <property type="entry name" value="AB_hydrolase_1"/>
</dbReference>
<keyword evidence="1" id="KW-0378">Hydrolase</keyword>
<dbReference type="Proteomes" id="UP000255355">
    <property type="component" value="Unassembled WGS sequence"/>
</dbReference>